<comment type="caution">
    <text evidence="1">The sequence shown here is derived from an EMBL/GenBank/DDBJ whole genome shotgun (WGS) entry which is preliminary data.</text>
</comment>
<organism evidence="1 2">
    <name type="scientific">Falsigemmobacter intermedius</name>
    <dbReference type="NCBI Taxonomy" id="1553448"/>
    <lineage>
        <taxon>Bacteria</taxon>
        <taxon>Pseudomonadati</taxon>
        <taxon>Pseudomonadota</taxon>
        <taxon>Alphaproteobacteria</taxon>
        <taxon>Rhodobacterales</taxon>
        <taxon>Paracoccaceae</taxon>
        <taxon>Falsigemmobacter</taxon>
    </lineage>
</organism>
<dbReference type="RefSeq" id="WP_128490728.1">
    <property type="nucleotide sequence ID" value="NZ_JBHLXB010000018.1"/>
</dbReference>
<proteinExistence type="predicted"/>
<evidence type="ECO:0000313" key="2">
    <source>
        <dbReference type="Proteomes" id="UP000287168"/>
    </source>
</evidence>
<reference evidence="1 2" key="1">
    <citation type="journal article" date="2015" name="Int. J. Syst. Evol. Microbiol.">
        <title>Gemmobacter intermedius sp. nov., isolated from a white stork (Ciconia ciconia).</title>
        <authorList>
            <person name="Kampfer P."/>
            <person name="Jerzak L."/>
            <person name="Wilharm G."/>
            <person name="Golke J."/>
            <person name="Busse H.J."/>
            <person name="Glaeser S.P."/>
        </authorList>
    </citation>
    <scope>NUCLEOTIDE SEQUENCE [LARGE SCALE GENOMIC DNA]</scope>
    <source>
        <strain evidence="1 2">119/4</strain>
    </source>
</reference>
<keyword evidence="2" id="KW-1185">Reference proteome</keyword>
<dbReference type="AlphaFoldDB" id="A0A3S3UW00"/>
<accession>A0A3S3UW00</accession>
<evidence type="ECO:0000313" key="1">
    <source>
        <dbReference type="EMBL" id="RWY37353.1"/>
    </source>
</evidence>
<name>A0A3S3UW00_9RHOB</name>
<dbReference type="OrthoDB" id="7906710at2"/>
<protein>
    <submittedName>
        <fullName evidence="1">Uncharacterized protein</fullName>
    </submittedName>
</protein>
<gene>
    <name evidence="1" type="ORF">EP867_17360</name>
</gene>
<dbReference type="Proteomes" id="UP000287168">
    <property type="component" value="Unassembled WGS sequence"/>
</dbReference>
<dbReference type="EMBL" id="SBLC01000049">
    <property type="protein sequence ID" value="RWY37353.1"/>
    <property type="molecule type" value="Genomic_DNA"/>
</dbReference>
<sequence length="105" mass="11954">MPTLDELEKRYPALFVNRPYVAVGPAWIDLLARLCADLTAAGTPPPRLLEVKQKYTDLQICFAGGTEKHEELIRRYEREADTICPFCGDLPCRENDCGYCRMTTQ</sequence>